<dbReference type="GO" id="GO:0009289">
    <property type="term" value="C:pilus"/>
    <property type="evidence" value="ECO:0007669"/>
    <property type="project" value="InterPro"/>
</dbReference>
<accession>A0AAE7ELU3</accession>
<name>A0AAE7ELU3_SERFO</name>
<dbReference type="EMBL" id="CP133586">
    <property type="protein sequence ID" value="WMT14991.1"/>
    <property type="molecule type" value="Genomic_DNA"/>
</dbReference>
<evidence type="ECO:0000313" key="4">
    <source>
        <dbReference type="EMBL" id="WMT14991.1"/>
    </source>
</evidence>
<reference evidence="3" key="2">
    <citation type="submission" date="2022-06" db="EMBL/GenBank/DDBJ databases">
        <title>Genome sequences of seven Enterobacteriaceae strains isolated from Canadian wastewater treatment facilities.</title>
        <authorList>
            <person name="Huang H."/>
            <person name="Chmara J.T."/>
            <person name="Duceppe M.-O."/>
        </authorList>
    </citation>
    <scope>NUCLEOTIDE SEQUENCE</scope>
    <source>
        <strain evidence="3">HH13</strain>
    </source>
</reference>
<evidence type="ECO:0000256" key="1">
    <source>
        <dbReference type="SAM" id="SignalP"/>
    </source>
</evidence>
<protein>
    <submittedName>
        <fullName evidence="3">Fimbrial protein</fullName>
    </submittedName>
</protein>
<organism evidence="3 5">
    <name type="scientific">Serratia fonticola</name>
    <dbReference type="NCBI Taxonomy" id="47917"/>
    <lineage>
        <taxon>Bacteria</taxon>
        <taxon>Pseudomonadati</taxon>
        <taxon>Pseudomonadota</taxon>
        <taxon>Gammaproteobacteria</taxon>
        <taxon>Enterobacterales</taxon>
        <taxon>Yersiniaceae</taxon>
        <taxon>Serratia</taxon>
    </lineage>
</organism>
<feature type="domain" description="Fimbrial-type adhesion" evidence="2">
    <location>
        <begin position="34"/>
        <end position="166"/>
    </location>
</feature>
<feature type="signal peptide" evidence="1">
    <location>
        <begin position="1"/>
        <end position="28"/>
    </location>
</feature>
<keyword evidence="1" id="KW-0732">Signal</keyword>
<feature type="chain" id="PRO_5042165801" evidence="1">
    <location>
        <begin position="29"/>
        <end position="166"/>
    </location>
</feature>
<dbReference type="SUPFAM" id="SSF49401">
    <property type="entry name" value="Bacterial adhesins"/>
    <property type="match status" value="1"/>
</dbReference>
<evidence type="ECO:0000313" key="6">
    <source>
        <dbReference type="Proteomes" id="UP001235341"/>
    </source>
</evidence>
<dbReference type="PANTHER" id="PTHR33420">
    <property type="entry name" value="FIMBRIAL SUBUNIT ELFA-RELATED"/>
    <property type="match status" value="1"/>
</dbReference>
<reference evidence="4 6" key="3">
    <citation type="submission" date="2023-08" db="EMBL/GenBank/DDBJ databases">
        <title>Complete Genome and Methylome dissection of Serratia fonticola NEB369.</title>
        <authorList>
            <person name="Fomenkov A."/>
            <person name="Roberts R.D."/>
        </authorList>
    </citation>
    <scope>NUCLEOTIDE SEQUENCE [LARGE SCALE GENOMIC DNA]</scope>
    <source>
        <strain evidence="4 6">NEB369</strain>
    </source>
</reference>
<dbReference type="GO" id="GO:0043709">
    <property type="term" value="P:cell adhesion involved in single-species biofilm formation"/>
    <property type="evidence" value="ECO:0007669"/>
    <property type="project" value="TreeGrafter"/>
</dbReference>
<gene>
    <name evidence="3" type="ORF">G9399_25905</name>
    <name evidence="4" type="ORF">RFB13_01130</name>
</gene>
<evidence type="ECO:0000259" key="2">
    <source>
        <dbReference type="Pfam" id="PF00419"/>
    </source>
</evidence>
<dbReference type="Proteomes" id="UP001235341">
    <property type="component" value="Chromosome"/>
</dbReference>
<dbReference type="Proteomes" id="UP000503464">
    <property type="component" value="Chromosome"/>
</dbReference>
<dbReference type="Gene3D" id="2.60.40.1090">
    <property type="entry name" value="Fimbrial-type adhesion domain"/>
    <property type="match status" value="1"/>
</dbReference>
<evidence type="ECO:0000313" key="5">
    <source>
        <dbReference type="Proteomes" id="UP000503464"/>
    </source>
</evidence>
<dbReference type="InterPro" id="IPR036937">
    <property type="entry name" value="Adhesion_dom_fimbrial_sf"/>
</dbReference>
<dbReference type="RefSeq" id="WP_065685515.1">
    <property type="nucleotide sequence ID" value="NZ_CP054160.3"/>
</dbReference>
<dbReference type="PANTHER" id="PTHR33420:SF34">
    <property type="entry name" value="MINOR FIMBRIAL SUBUNIT"/>
    <property type="match status" value="1"/>
</dbReference>
<dbReference type="InterPro" id="IPR050263">
    <property type="entry name" value="Bact_Fimbrial_Adh_Pro"/>
</dbReference>
<evidence type="ECO:0000313" key="3">
    <source>
        <dbReference type="EMBL" id="QKJ61083.1"/>
    </source>
</evidence>
<dbReference type="InterPro" id="IPR000259">
    <property type="entry name" value="Adhesion_dom_fimbrial"/>
</dbReference>
<dbReference type="Pfam" id="PF00419">
    <property type="entry name" value="Fimbrial"/>
    <property type="match status" value="1"/>
</dbReference>
<proteinExistence type="predicted"/>
<keyword evidence="6" id="KW-1185">Reference proteome</keyword>
<reference evidence="5" key="1">
    <citation type="submission" date="2020-03" db="EMBL/GenBank/DDBJ databases">
        <title>Genome sequences of seven Enterobacteriaceae strains isolated from Canadian wastewater treatment facilities.</title>
        <authorList>
            <person name="Huang H."/>
            <person name="Chmara J.T."/>
            <person name="Duceppe M.-O."/>
        </authorList>
    </citation>
    <scope>NUCLEOTIDE SEQUENCE [LARGE SCALE GENOMIC DNA]</scope>
    <source>
        <strain evidence="5">Biosolid 3</strain>
    </source>
</reference>
<dbReference type="InterPro" id="IPR008966">
    <property type="entry name" value="Adhesion_dom_sf"/>
</dbReference>
<sequence>MDNRSFVRWKRLVGLSGLLMAMPLMLCATTSTVTIKVTVLAPPSCTINDNRPIEVEFGDVMTTRVDGDRYRMPVNYTLGCKDATSNAMKLQLQGSGASFDGTVLKTTKTGLGIKLQRGSNKLAINSWLNFTYPHQPELWAIPVKQSGATLTGGEFTAGATMKVDYQ</sequence>
<dbReference type="EMBL" id="CP054160">
    <property type="protein sequence ID" value="QKJ61083.1"/>
    <property type="molecule type" value="Genomic_DNA"/>
</dbReference>
<dbReference type="AlphaFoldDB" id="A0AAE7ELU3"/>